<evidence type="ECO:0000313" key="13">
    <source>
        <dbReference type="EMBL" id="EKF42670.1"/>
    </source>
</evidence>
<dbReference type="Gene3D" id="3.60.20.40">
    <property type="match status" value="1"/>
</dbReference>
<keyword evidence="12" id="KW-0732">Signal</keyword>
<evidence type="ECO:0000256" key="9">
    <source>
        <dbReference type="PIRSR" id="PIRSR600101-1"/>
    </source>
</evidence>
<dbReference type="PATRIC" id="fig|1231190.3.peg.1749"/>
<dbReference type="PANTHER" id="PTHR43199:SF1">
    <property type="entry name" value="GLUTATHIONE HYDROLASE PROENZYME"/>
    <property type="match status" value="1"/>
</dbReference>
<keyword evidence="6 11" id="KW-0865">Zymogen</keyword>
<keyword evidence="4 11" id="KW-0808">Transferase</keyword>
<dbReference type="Gene3D" id="1.10.246.130">
    <property type="match status" value="1"/>
</dbReference>
<keyword evidence="7 11" id="KW-0012">Acyltransferase</keyword>
<feature type="chain" id="PRO_5003862347" description="Glutathione hydrolase proenzyme" evidence="12">
    <location>
        <begin position="26"/>
        <end position="587"/>
    </location>
</feature>
<dbReference type="AlphaFoldDB" id="K2NTQ8"/>
<comment type="catalytic activity">
    <reaction evidence="1 11">
        <text>an S-substituted glutathione + H2O = an S-substituted L-cysteinylglycine + L-glutamate</text>
        <dbReference type="Rhea" id="RHEA:59468"/>
        <dbReference type="ChEBI" id="CHEBI:15377"/>
        <dbReference type="ChEBI" id="CHEBI:29985"/>
        <dbReference type="ChEBI" id="CHEBI:90779"/>
        <dbReference type="ChEBI" id="CHEBI:143103"/>
        <dbReference type="EC" id="3.4.19.13"/>
    </reaction>
</comment>
<dbReference type="eggNOG" id="COG0405">
    <property type="taxonomic scope" value="Bacteria"/>
</dbReference>
<comment type="catalytic activity">
    <reaction evidence="8 11">
        <text>an N-terminal (5-L-glutamyl)-[peptide] + an alpha-amino acid = 5-L-glutamyl amino acid + an N-terminal L-alpha-aminoacyl-[peptide]</text>
        <dbReference type="Rhea" id="RHEA:23904"/>
        <dbReference type="Rhea" id="RHEA-COMP:9780"/>
        <dbReference type="Rhea" id="RHEA-COMP:9795"/>
        <dbReference type="ChEBI" id="CHEBI:77644"/>
        <dbReference type="ChEBI" id="CHEBI:78597"/>
        <dbReference type="ChEBI" id="CHEBI:78599"/>
        <dbReference type="ChEBI" id="CHEBI:78608"/>
        <dbReference type="EC" id="2.3.2.2"/>
    </reaction>
</comment>
<organism evidence="13 14">
    <name type="scientific">Nitratireductor indicus C115</name>
    <dbReference type="NCBI Taxonomy" id="1231190"/>
    <lineage>
        <taxon>Bacteria</taxon>
        <taxon>Pseudomonadati</taxon>
        <taxon>Pseudomonadota</taxon>
        <taxon>Alphaproteobacteria</taxon>
        <taxon>Hyphomicrobiales</taxon>
        <taxon>Phyllobacteriaceae</taxon>
        <taxon>Nitratireductor</taxon>
    </lineage>
</organism>
<evidence type="ECO:0000256" key="2">
    <source>
        <dbReference type="ARBA" id="ARBA00001089"/>
    </source>
</evidence>
<sequence length="587" mass="61701">MHLSQNLTSFALLSSLLLATGSALAQQATDAHAPEAASGMAEKSVVHAKTHMVAAANPLAAEAGLEILRKGGSAADALIAVQTVLGLVEPQSSGIGGGAFLVWYDAASGKLSTFDGRETAPAAVTPKLFLDDKGEPLAFFDAVVGGRSVGTPGVVRLMEAVHEKAGKLSWADTLRPAIKLAQEGFSVSPRLNALLGEDKGKLDRQAVARAYFYDQAGEPLATGTVLKNPDYAQTLTLIAEKGADGFYAGEVAEKIVAAVKAHEGNPGLLSLDDLSSYEVKEREAVCAPYRGLDVCGMGPPSSGALTVGQILGMVSHFDLAALGPEDPESWRIIGDATRLAFADRGRYMADADFVKMPDGLLNQDYLKDRSNLIRRPTALSADEVKAGTPPWDKAELRIDGLNLEQPSTSHFVIVDDQGNIASMTTSVESAFGSRQMAAGFILNNQLTDFSFSPEEDGQAVANRVEPGKRPRSSMSPTIVLKDGKPVYALGSPGGSNIIPYVANTIIALVDWKMNMQEAIDLPHLTNRFGTYTVEAGTSAETLEKDLAAFGFKTTVGDLNSGLHGIAILPGALEGAADPRREGVALGD</sequence>
<dbReference type="EC" id="2.3.2.2" evidence="11"/>
<comment type="subunit">
    <text evidence="11">This enzyme consists of two polypeptide chains, which are synthesized in precursor form from a single polypeptide.</text>
</comment>
<feature type="binding site" evidence="10">
    <location>
        <position position="494"/>
    </location>
    <ligand>
        <name>L-glutamate</name>
        <dbReference type="ChEBI" id="CHEBI:29985"/>
    </ligand>
</feature>
<dbReference type="GO" id="GO:0006751">
    <property type="term" value="P:glutathione catabolic process"/>
    <property type="evidence" value="ECO:0007669"/>
    <property type="project" value="UniProtKB-UniRule"/>
</dbReference>
<dbReference type="UniPathway" id="UPA00204"/>
<evidence type="ECO:0000256" key="5">
    <source>
        <dbReference type="ARBA" id="ARBA00022801"/>
    </source>
</evidence>
<dbReference type="Proteomes" id="UP000007374">
    <property type="component" value="Unassembled WGS sequence"/>
</dbReference>
<dbReference type="GO" id="GO:0036374">
    <property type="term" value="F:glutathione hydrolase activity"/>
    <property type="evidence" value="ECO:0007669"/>
    <property type="project" value="UniProtKB-UniRule"/>
</dbReference>
<dbReference type="InterPro" id="IPR043138">
    <property type="entry name" value="GGT_lsub"/>
</dbReference>
<dbReference type="Pfam" id="PF01019">
    <property type="entry name" value="G_glu_transpept"/>
    <property type="match status" value="1"/>
</dbReference>
<keyword evidence="11" id="KW-0317">Glutathione biosynthesis</keyword>
<dbReference type="InterPro" id="IPR051792">
    <property type="entry name" value="GGT_bact"/>
</dbReference>
<proteinExistence type="inferred from homology"/>
<evidence type="ECO:0000256" key="4">
    <source>
        <dbReference type="ARBA" id="ARBA00022679"/>
    </source>
</evidence>
<dbReference type="GO" id="GO:0103068">
    <property type="term" value="F:leukotriene C4 gamma-glutamyl transferase activity"/>
    <property type="evidence" value="ECO:0007669"/>
    <property type="project" value="UniProtKB-EC"/>
</dbReference>
<comment type="catalytic activity">
    <reaction evidence="2 11">
        <text>glutathione + H2O = L-cysteinylglycine + L-glutamate</text>
        <dbReference type="Rhea" id="RHEA:28807"/>
        <dbReference type="ChEBI" id="CHEBI:15377"/>
        <dbReference type="ChEBI" id="CHEBI:29985"/>
        <dbReference type="ChEBI" id="CHEBI:57925"/>
        <dbReference type="ChEBI" id="CHEBI:61694"/>
        <dbReference type="EC" id="3.4.19.13"/>
    </reaction>
</comment>
<gene>
    <name evidence="13" type="ORF">NA8A_08384</name>
</gene>
<dbReference type="EMBL" id="AMSI01000005">
    <property type="protein sequence ID" value="EKF42670.1"/>
    <property type="molecule type" value="Genomic_DNA"/>
</dbReference>
<evidence type="ECO:0000256" key="8">
    <source>
        <dbReference type="ARBA" id="ARBA00047417"/>
    </source>
</evidence>
<evidence type="ECO:0000256" key="6">
    <source>
        <dbReference type="ARBA" id="ARBA00023145"/>
    </source>
</evidence>
<dbReference type="EC" id="3.4.19.13" evidence="11"/>
<evidence type="ECO:0000256" key="10">
    <source>
        <dbReference type="PIRSR" id="PIRSR600101-2"/>
    </source>
</evidence>
<protein>
    <recommendedName>
        <fullName evidence="11">Glutathione hydrolase proenzyme</fullName>
        <ecNumber evidence="11">2.3.2.2</ecNumber>
        <ecNumber evidence="11">3.4.19.13</ecNumber>
    </recommendedName>
    <component>
        <recommendedName>
            <fullName evidence="11">Glutathione hydrolase large chain</fullName>
        </recommendedName>
    </component>
    <component>
        <recommendedName>
            <fullName evidence="11">Glutathione hydrolase small chain</fullName>
        </recommendedName>
    </component>
</protein>
<comment type="caution">
    <text evidence="13">The sequence shown here is derived from an EMBL/GenBank/DDBJ whole genome shotgun (WGS) entry which is preliminary data.</text>
</comment>
<comment type="PTM">
    <text evidence="11">Cleaved by autocatalysis into a large and a small subunit.</text>
</comment>
<evidence type="ECO:0000313" key="14">
    <source>
        <dbReference type="Proteomes" id="UP000007374"/>
    </source>
</evidence>
<feature type="signal peptide" evidence="12">
    <location>
        <begin position="1"/>
        <end position="25"/>
    </location>
</feature>
<dbReference type="SUPFAM" id="SSF56235">
    <property type="entry name" value="N-terminal nucleophile aminohydrolases (Ntn hydrolases)"/>
    <property type="match status" value="1"/>
</dbReference>
<feature type="binding site" evidence="10">
    <location>
        <begin position="472"/>
        <end position="473"/>
    </location>
    <ligand>
        <name>L-glutamate</name>
        <dbReference type="ChEBI" id="CHEBI:29985"/>
    </ligand>
</feature>
<keyword evidence="14" id="KW-1185">Reference proteome</keyword>
<dbReference type="RefSeq" id="WP_009450004.1">
    <property type="nucleotide sequence ID" value="NZ_AMSI01000005.1"/>
</dbReference>
<evidence type="ECO:0000256" key="1">
    <source>
        <dbReference type="ARBA" id="ARBA00001049"/>
    </source>
</evidence>
<feature type="active site" description="Nucleophile" evidence="9">
    <location>
        <position position="408"/>
    </location>
</feature>
<name>K2NTQ8_9HYPH</name>
<dbReference type="NCBIfam" id="TIGR00066">
    <property type="entry name" value="g_glut_trans"/>
    <property type="match status" value="1"/>
</dbReference>
<feature type="binding site" evidence="10">
    <location>
        <position position="448"/>
    </location>
    <ligand>
        <name>L-glutamate</name>
        <dbReference type="ChEBI" id="CHEBI:29985"/>
    </ligand>
</feature>
<evidence type="ECO:0000256" key="3">
    <source>
        <dbReference type="ARBA" id="ARBA00009381"/>
    </source>
</evidence>
<dbReference type="InterPro" id="IPR029055">
    <property type="entry name" value="Ntn_hydrolases_N"/>
</dbReference>
<dbReference type="InterPro" id="IPR000101">
    <property type="entry name" value="GGT_peptidase"/>
</dbReference>
<evidence type="ECO:0000256" key="7">
    <source>
        <dbReference type="ARBA" id="ARBA00023315"/>
    </source>
</evidence>
<dbReference type="GO" id="GO:0006750">
    <property type="term" value="P:glutathione biosynthetic process"/>
    <property type="evidence" value="ECO:0007669"/>
    <property type="project" value="UniProtKB-KW"/>
</dbReference>
<evidence type="ECO:0000256" key="11">
    <source>
        <dbReference type="RuleBase" id="RU368036"/>
    </source>
</evidence>
<dbReference type="STRING" id="721133.SAMN05216176_10353"/>
<accession>K2NTQ8</accession>
<reference evidence="13 14" key="1">
    <citation type="journal article" date="2012" name="J. Bacteriol.">
        <title>Genome Sequence of Nitratireductor indicus Type Strain C115.</title>
        <authorList>
            <person name="Lai Q."/>
            <person name="Li G."/>
            <person name="Yu Z."/>
            <person name="Shao Z."/>
        </authorList>
    </citation>
    <scope>NUCLEOTIDE SEQUENCE [LARGE SCALE GENOMIC DNA]</scope>
    <source>
        <strain evidence="13 14">C115</strain>
    </source>
</reference>
<feature type="binding site" evidence="10">
    <location>
        <position position="117"/>
    </location>
    <ligand>
        <name>L-glutamate</name>
        <dbReference type="ChEBI" id="CHEBI:29985"/>
    </ligand>
</feature>
<keyword evidence="5 11" id="KW-0378">Hydrolase</keyword>
<dbReference type="InterPro" id="IPR043137">
    <property type="entry name" value="GGT_ssub_C"/>
</dbReference>
<comment type="pathway">
    <text evidence="11">Sulfur metabolism; glutathione metabolism.</text>
</comment>
<comment type="similarity">
    <text evidence="3 11">Belongs to the gamma-glutamyltransferase family.</text>
</comment>
<dbReference type="PRINTS" id="PR01210">
    <property type="entry name" value="GGTRANSPTASE"/>
</dbReference>
<dbReference type="PANTHER" id="PTHR43199">
    <property type="entry name" value="GLUTATHIONE HYDROLASE"/>
    <property type="match status" value="1"/>
</dbReference>
<evidence type="ECO:0000256" key="12">
    <source>
        <dbReference type="SAM" id="SignalP"/>
    </source>
</evidence>